<comment type="caution">
    <text evidence="4">The sequence shown here is derived from an EMBL/GenBank/DDBJ whole genome shotgun (WGS) entry which is preliminary data.</text>
</comment>
<evidence type="ECO:0000313" key="4">
    <source>
        <dbReference type="EMBL" id="KAL0462091.1"/>
    </source>
</evidence>
<evidence type="ECO:0000259" key="2">
    <source>
        <dbReference type="Pfam" id="PF07727"/>
    </source>
</evidence>
<dbReference type="AlphaFoldDB" id="A0AAW2Y8S4"/>
<dbReference type="SUPFAM" id="SSF56672">
    <property type="entry name" value="DNA/RNA polymerases"/>
    <property type="match status" value="1"/>
</dbReference>
<dbReference type="InterPro" id="IPR057670">
    <property type="entry name" value="SH3_retrovirus"/>
</dbReference>
<dbReference type="InterPro" id="IPR013103">
    <property type="entry name" value="RVT_2"/>
</dbReference>
<sequence>MNRRKGVEMVAAYIAIEGDNSVDKSATVAAPGTDLVADLMQALRMIQNNKTPQDPALTTKRILAVGKQIGKLYYLDQHSFSKSECDVSHLACSSSSDQLYTLWHKRLGHSSHSVLSHISALNLSHNNKAHVCPVCPLAKQTRAVFHLSYVQGQKGYKIYDILNRNVLISRDVVFHEHIFPYLSVAPSKVSDSFSIPTPILESPDPTPDKSSRSLDPTTDHTIIPLLKLHFSPLLNPFQHVRRQQNHLSEPNSYMQAKGHLEWESAMMDEIVALEKNNMARLVAKGYNQVEGVDYIGRFSPVAKAITVRTLLAVASSYAWPIHQVDINNAFLHDFLEEDIYMLPPDGYSVPAEKVCKLQRSSYGLKQASRQWNRELTDKLLGYDFLQSSHDHCLFTKNTDAGLLILLVYVDDVLLTGPFISQINAARGFWILNLQ</sequence>
<reference evidence="4" key="2">
    <citation type="journal article" date="2024" name="Plant">
        <title>Genomic evolution and insights into agronomic trait innovations of Sesamum species.</title>
        <authorList>
            <person name="Miao H."/>
            <person name="Wang L."/>
            <person name="Qu L."/>
            <person name="Liu H."/>
            <person name="Sun Y."/>
            <person name="Le M."/>
            <person name="Wang Q."/>
            <person name="Wei S."/>
            <person name="Zheng Y."/>
            <person name="Lin W."/>
            <person name="Duan Y."/>
            <person name="Cao H."/>
            <person name="Xiong S."/>
            <person name="Wang X."/>
            <person name="Wei L."/>
            <person name="Li C."/>
            <person name="Ma Q."/>
            <person name="Ju M."/>
            <person name="Zhao R."/>
            <person name="Li G."/>
            <person name="Mu C."/>
            <person name="Tian Q."/>
            <person name="Mei H."/>
            <person name="Zhang T."/>
            <person name="Gao T."/>
            <person name="Zhang H."/>
        </authorList>
    </citation>
    <scope>NUCLEOTIDE SEQUENCE</scope>
    <source>
        <strain evidence="4">KEN1</strain>
    </source>
</reference>
<evidence type="ECO:0000256" key="1">
    <source>
        <dbReference type="SAM" id="MobiDB-lite"/>
    </source>
</evidence>
<name>A0AAW2Y8S4_9LAMI</name>
<feature type="domain" description="Reverse transcriptase Ty1/copia-type" evidence="2">
    <location>
        <begin position="275"/>
        <end position="423"/>
    </location>
</feature>
<dbReference type="Pfam" id="PF25597">
    <property type="entry name" value="SH3_retrovirus"/>
    <property type="match status" value="1"/>
</dbReference>
<protein>
    <submittedName>
        <fullName evidence="4">Retrovirus-related Pol polyprotein from transposon RE1</fullName>
    </submittedName>
</protein>
<gene>
    <name evidence="4" type="ORF">Slati_0096700</name>
</gene>
<reference evidence="4" key="1">
    <citation type="submission" date="2020-06" db="EMBL/GenBank/DDBJ databases">
        <authorList>
            <person name="Li T."/>
            <person name="Hu X."/>
            <person name="Zhang T."/>
            <person name="Song X."/>
            <person name="Zhang H."/>
            <person name="Dai N."/>
            <person name="Sheng W."/>
            <person name="Hou X."/>
            <person name="Wei L."/>
        </authorList>
    </citation>
    <scope>NUCLEOTIDE SEQUENCE</scope>
    <source>
        <strain evidence="4">KEN1</strain>
        <tissue evidence="4">Leaf</tissue>
    </source>
</reference>
<accession>A0AAW2Y8S4</accession>
<feature type="region of interest" description="Disordered" evidence="1">
    <location>
        <begin position="196"/>
        <end position="215"/>
    </location>
</feature>
<dbReference type="InterPro" id="IPR043502">
    <property type="entry name" value="DNA/RNA_pol_sf"/>
</dbReference>
<evidence type="ECO:0000259" key="3">
    <source>
        <dbReference type="Pfam" id="PF25597"/>
    </source>
</evidence>
<organism evidence="4">
    <name type="scientific">Sesamum latifolium</name>
    <dbReference type="NCBI Taxonomy" id="2727402"/>
    <lineage>
        <taxon>Eukaryota</taxon>
        <taxon>Viridiplantae</taxon>
        <taxon>Streptophyta</taxon>
        <taxon>Embryophyta</taxon>
        <taxon>Tracheophyta</taxon>
        <taxon>Spermatophyta</taxon>
        <taxon>Magnoliopsida</taxon>
        <taxon>eudicotyledons</taxon>
        <taxon>Gunneridae</taxon>
        <taxon>Pentapetalae</taxon>
        <taxon>asterids</taxon>
        <taxon>lamiids</taxon>
        <taxon>Lamiales</taxon>
        <taxon>Pedaliaceae</taxon>
        <taxon>Sesamum</taxon>
    </lineage>
</organism>
<proteinExistence type="predicted"/>
<dbReference type="Pfam" id="PF07727">
    <property type="entry name" value="RVT_2"/>
    <property type="match status" value="1"/>
</dbReference>
<feature type="domain" description="Retroviral polymerase SH3-like" evidence="3">
    <location>
        <begin position="138"/>
        <end position="183"/>
    </location>
</feature>
<dbReference type="EMBL" id="JACGWN010000001">
    <property type="protein sequence ID" value="KAL0462091.1"/>
    <property type="molecule type" value="Genomic_DNA"/>
</dbReference>